<keyword evidence="5" id="KW-0733">Signal recognition particle</keyword>
<protein>
    <submittedName>
        <fullName evidence="7">Uncharacterized protein</fullName>
    </submittedName>
</protein>
<evidence type="ECO:0000313" key="10">
    <source>
        <dbReference type="Proteomes" id="UP001160483"/>
    </source>
</evidence>
<evidence type="ECO:0000256" key="4">
    <source>
        <dbReference type="ARBA" id="ARBA00022884"/>
    </source>
</evidence>
<evidence type="ECO:0000256" key="1">
    <source>
        <dbReference type="ARBA" id="ARBA00004496"/>
    </source>
</evidence>
<comment type="subcellular location">
    <subcellularLocation>
        <location evidence="1">Cytoplasm</location>
    </subcellularLocation>
</comment>
<dbReference type="GO" id="GO:0005786">
    <property type="term" value="C:signal recognition particle, endoplasmic reticulum targeting"/>
    <property type="evidence" value="ECO:0007669"/>
    <property type="project" value="UniProtKB-KW"/>
</dbReference>
<dbReference type="Pfam" id="PF02290">
    <property type="entry name" value="SRP14"/>
    <property type="match status" value="1"/>
</dbReference>
<keyword evidence="9" id="KW-1185">Reference proteome</keyword>
<dbReference type="GO" id="GO:0006614">
    <property type="term" value="P:SRP-dependent cotranslational protein targeting to membrane"/>
    <property type="evidence" value="ECO:0007669"/>
    <property type="project" value="InterPro"/>
</dbReference>
<dbReference type="EMBL" id="CAKLCB010000013">
    <property type="protein sequence ID" value="CAH0513494.1"/>
    <property type="molecule type" value="Genomic_DNA"/>
</dbReference>
<keyword evidence="6" id="KW-0687">Ribonucleoprotein</keyword>
<evidence type="ECO:0000313" key="7">
    <source>
        <dbReference type="EMBL" id="CAH0479192.1"/>
    </source>
</evidence>
<comment type="similarity">
    <text evidence="2">Belongs to the SRP14 family.</text>
</comment>
<dbReference type="Proteomes" id="UP001160483">
    <property type="component" value="Unassembled WGS sequence"/>
</dbReference>
<evidence type="ECO:0000313" key="8">
    <source>
        <dbReference type="EMBL" id="CAH0513494.1"/>
    </source>
</evidence>
<gene>
    <name evidence="8" type="ORF">PBS001_LOCUS304</name>
    <name evidence="7" type="ORF">PBS003_LOCUS5847</name>
</gene>
<dbReference type="SUPFAM" id="SSF54762">
    <property type="entry name" value="Signal recognition particle alu RNA binding heterodimer, SRP9/14"/>
    <property type="match status" value="1"/>
</dbReference>
<dbReference type="InterPro" id="IPR009018">
    <property type="entry name" value="Signal_recog_particle_SRP9/14"/>
</dbReference>
<evidence type="ECO:0000256" key="2">
    <source>
        <dbReference type="ARBA" id="ARBA00010349"/>
    </source>
</evidence>
<dbReference type="GO" id="GO:0008312">
    <property type="term" value="F:7S RNA binding"/>
    <property type="evidence" value="ECO:0007669"/>
    <property type="project" value="InterPro"/>
</dbReference>
<comment type="caution">
    <text evidence="7">The sequence shown here is derived from an EMBL/GenBank/DDBJ whole genome shotgun (WGS) entry which is preliminary data.</text>
</comment>
<evidence type="ECO:0000256" key="3">
    <source>
        <dbReference type="ARBA" id="ARBA00022490"/>
    </source>
</evidence>
<accession>A0AAU9L8F0</accession>
<organism evidence="7 10">
    <name type="scientific">Peronospora belbahrii</name>
    <dbReference type="NCBI Taxonomy" id="622444"/>
    <lineage>
        <taxon>Eukaryota</taxon>
        <taxon>Sar</taxon>
        <taxon>Stramenopiles</taxon>
        <taxon>Oomycota</taxon>
        <taxon>Peronosporomycetes</taxon>
        <taxon>Peronosporales</taxon>
        <taxon>Peronosporaceae</taxon>
        <taxon>Peronospora</taxon>
    </lineage>
</organism>
<dbReference type="InterPro" id="IPR003210">
    <property type="entry name" value="Signal_recog_particle_SRP14"/>
</dbReference>
<dbReference type="GO" id="GO:0030942">
    <property type="term" value="F:endoplasmic reticulum signal peptide binding"/>
    <property type="evidence" value="ECO:0007669"/>
    <property type="project" value="InterPro"/>
</dbReference>
<proteinExistence type="inferred from homology"/>
<name>A0AAU9L8F0_9STRA</name>
<sequence>MEFYAEPQGSVAISCKDVPVTKVNGKIQHQIQKFTVEDGDHVLLFRACKYGNNKHKKKYSTLVTVMNHVSFHASLSQIIKTRQVDMSTKDLAGKGSKRVVTKMKKTTE</sequence>
<dbReference type="Proteomes" id="UP001158986">
    <property type="component" value="Unassembled WGS sequence"/>
</dbReference>
<evidence type="ECO:0000256" key="6">
    <source>
        <dbReference type="ARBA" id="ARBA00023274"/>
    </source>
</evidence>
<evidence type="ECO:0000256" key="5">
    <source>
        <dbReference type="ARBA" id="ARBA00023135"/>
    </source>
</evidence>
<keyword evidence="3" id="KW-0963">Cytoplasm</keyword>
<keyword evidence="4" id="KW-0694">RNA-binding</keyword>
<dbReference type="EMBL" id="CAKKTJ010000296">
    <property type="protein sequence ID" value="CAH0479192.1"/>
    <property type="molecule type" value="Genomic_DNA"/>
</dbReference>
<evidence type="ECO:0000313" key="9">
    <source>
        <dbReference type="Proteomes" id="UP001158986"/>
    </source>
</evidence>
<reference evidence="7 9" key="1">
    <citation type="submission" date="2021-11" db="EMBL/GenBank/DDBJ databases">
        <authorList>
            <person name="Islam A."/>
            <person name="Islam S."/>
            <person name="Flora M.S."/>
            <person name="Rahman M."/>
            <person name="Ziaur R.M."/>
            <person name="Epstein J.H."/>
            <person name="Hassan M."/>
            <person name="Klassen M."/>
            <person name="Woodard K."/>
            <person name="Webb A."/>
            <person name="Webby R.J."/>
            <person name="El Zowalaty M.E."/>
        </authorList>
    </citation>
    <scope>NUCLEOTIDE SEQUENCE</scope>
    <source>
        <strain evidence="8">Pbs1</strain>
        <strain evidence="7">Pbs3</strain>
    </source>
</reference>
<dbReference type="Gene3D" id="3.30.720.10">
    <property type="entry name" value="Signal recognition particle alu RNA binding heterodimer, srp9/1"/>
    <property type="match status" value="1"/>
</dbReference>
<dbReference type="AlphaFoldDB" id="A0AAU9L8F0"/>